<sequence length="94" mass="10415">MGRNIVHQKQDTTIFGFESAFKSMQPILEDSGRHPALLGAVILDFPMKIGSSFSDPSALAPRPNVMRLLSFLKPEFAIADMDFFGNARENSLKT</sequence>
<evidence type="ECO:0000313" key="1">
    <source>
        <dbReference type="EMBL" id="KAF0724205.1"/>
    </source>
</evidence>
<protein>
    <submittedName>
        <fullName evidence="1">Uncharacterized protein</fullName>
    </submittedName>
</protein>
<proteinExistence type="predicted"/>
<evidence type="ECO:0000313" key="2">
    <source>
        <dbReference type="Proteomes" id="UP000481153"/>
    </source>
</evidence>
<accession>A0A6G0WAE9</accession>
<keyword evidence="2" id="KW-1185">Reference proteome</keyword>
<organism evidence="1 2">
    <name type="scientific">Aphanomyces euteiches</name>
    <dbReference type="NCBI Taxonomy" id="100861"/>
    <lineage>
        <taxon>Eukaryota</taxon>
        <taxon>Sar</taxon>
        <taxon>Stramenopiles</taxon>
        <taxon>Oomycota</taxon>
        <taxon>Saprolegniomycetes</taxon>
        <taxon>Saprolegniales</taxon>
        <taxon>Verrucalvaceae</taxon>
        <taxon>Aphanomyces</taxon>
    </lineage>
</organism>
<reference evidence="1 2" key="1">
    <citation type="submission" date="2019-07" db="EMBL/GenBank/DDBJ databases">
        <title>Genomics analysis of Aphanomyces spp. identifies a new class of oomycete effector associated with host adaptation.</title>
        <authorList>
            <person name="Gaulin E."/>
        </authorList>
    </citation>
    <scope>NUCLEOTIDE SEQUENCE [LARGE SCALE GENOMIC DNA]</scope>
    <source>
        <strain evidence="1 2">ATCC 201684</strain>
    </source>
</reference>
<dbReference type="EMBL" id="VJMJ01000277">
    <property type="protein sequence ID" value="KAF0724205.1"/>
    <property type="molecule type" value="Genomic_DNA"/>
</dbReference>
<comment type="caution">
    <text evidence="1">The sequence shown here is derived from an EMBL/GenBank/DDBJ whole genome shotgun (WGS) entry which is preliminary data.</text>
</comment>
<name>A0A6G0WAE9_9STRA</name>
<dbReference type="AlphaFoldDB" id="A0A6G0WAE9"/>
<dbReference type="Proteomes" id="UP000481153">
    <property type="component" value="Unassembled WGS sequence"/>
</dbReference>
<gene>
    <name evidence="1" type="ORF">Ae201684_017054</name>
</gene>